<keyword evidence="2" id="KW-1133">Transmembrane helix</keyword>
<accession>A0AAD4BRA2</accession>
<feature type="compositionally biased region" description="Basic and acidic residues" evidence="1">
    <location>
        <begin position="214"/>
        <end position="225"/>
    </location>
</feature>
<gene>
    <name evidence="3" type="ORF">L210DRAFT_2306190</name>
</gene>
<dbReference type="AlphaFoldDB" id="A0AAD4BRA2"/>
<keyword evidence="2" id="KW-0812">Transmembrane</keyword>
<feature type="transmembrane region" description="Helical" evidence="2">
    <location>
        <begin position="669"/>
        <end position="689"/>
    </location>
</feature>
<organism evidence="3 4">
    <name type="scientific">Boletus edulis BED1</name>
    <dbReference type="NCBI Taxonomy" id="1328754"/>
    <lineage>
        <taxon>Eukaryota</taxon>
        <taxon>Fungi</taxon>
        <taxon>Dikarya</taxon>
        <taxon>Basidiomycota</taxon>
        <taxon>Agaricomycotina</taxon>
        <taxon>Agaricomycetes</taxon>
        <taxon>Agaricomycetidae</taxon>
        <taxon>Boletales</taxon>
        <taxon>Boletineae</taxon>
        <taxon>Boletaceae</taxon>
        <taxon>Boletoideae</taxon>
        <taxon>Boletus</taxon>
    </lineage>
</organism>
<feature type="region of interest" description="Disordered" evidence="1">
    <location>
        <begin position="173"/>
        <end position="308"/>
    </location>
</feature>
<comment type="caution">
    <text evidence="3">The sequence shown here is derived from an EMBL/GenBank/DDBJ whole genome shotgun (WGS) entry which is preliminary data.</text>
</comment>
<feature type="compositionally biased region" description="Basic and acidic residues" evidence="1">
    <location>
        <begin position="89"/>
        <end position="98"/>
    </location>
</feature>
<proteinExistence type="predicted"/>
<evidence type="ECO:0008006" key="5">
    <source>
        <dbReference type="Google" id="ProtNLM"/>
    </source>
</evidence>
<feature type="region of interest" description="Disordered" evidence="1">
    <location>
        <begin position="83"/>
        <end position="148"/>
    </location>
</feature>
<name>A0AAD4BRA2_BOLED</name>
<evidence type="ECO:0000313" key="3">
    <source>
        <dbReference type="EMBL" id="KAF8438113.1"/>
    </source>
</evidence>
<feature type="transmembrane region" description="Helical" evidence="2">
    <location>
        <begin position="758"/>
        <end position="776"/>
    </location>
</feature>
<evidence type="ECO:0000256" key="2">
    <source>
        <dbReference type="SAM" id="Phobius"/>
    </source>
</evidence>
<reference evidence="3" key="1">
    <citation type="submission" date="2019-10" db="EMBL/GenBank/DDBJ databases">
        <authorList>
            <consortium name="DOE Joint Genome Institute"/>
            <person name="Kuo A."/>
            <person name="Miyauchi S."/>
            <person name="Kiss E."/>
            <person name="Drula E."/>
            <person name="Kohler A."/>
            <person name="Sanchez-Garcia M."/>
            <person name="Andreopoulos B."/>
            <person name="Barry K.W."/>
            <person name="Bonito G."/>
            <person name="Buee M."/>
            <person name="Carver A."/>
            <person name="Chen C."/>
            <person name="Cichocki N."/>
            <person name="Clum A."/>
            <person name="Culley D."/>
            <person name="Crous P.W."/>
            <person name="Fauchery L."/>
            <person name="Girlanda M."/>
            <person name="Hayes R."/>
            <person name="Keri Z."/>
            <person name="LaButti K."/>
            <person name="Lipzen A."/>
            <person name="Lombard V."/>
            <person name="Magnuson J."/>
            <person name="Maillard F."/>
            <person name="Morin E."/>
            <person name="Murat C."/>
            <person name="Nolan M."/>
            <person name="Ohm R."/>
            <person name="Pangilinan J."/>
            <person name="Pereira M."/>
            <person name="Perotto S."/>
            <person name="Peter M."/>
            <person name="Riley R."/>
            <person name="Sitrit Y."/>
            <person name="Stielow B."/>
            <person name="Szollosi G."/>
            <person name="Zifcakova L."/>
            <person name="Stursova M."/>
            <person name="Spatafora J.W."/>
            <person name="Tedersoo L."/>
            <person name="Vaario L.-M."/>
            <person name="Yamada A."/>
            <person name="Yan M."/>
            <person name="Wang P."/>
            <person name="Xu J."/>
            <person name="Bruns T."/>
            <person name="Baldrian P."/>
            <person name="Vilgalys R."/>
            <person name="Henrissat B."/>
            <person name="Grigoriev I.V."/>
            <person name="Hibbett D."/>
            <person name="Nagy L.G."/>
            <person name="Martin F.M."/>
        </authorList>
    </citation>
    <scope>NUCLEOTIDE SEQUENCE</scope>
    <source>
        <strain evidence="3">BED1</strain>
    </source>
</reference>
<reference evidence="3" key="2">
    <citation type="journal article" date="2020" name="Nat. Commun.">
        <title>Large-scale genome sequencing of mycorrhizal fungi provides insights into the early evolution of symbiotic traits.</title>
        <authorList>
            <person name="Miyauchi S."/>
            <person name="Kiss E."/>
            <person name="Kuo A."/>
            <person name="Drula E."/>
            <person name="Kohler A."/>
            <person name="Sanchez-Garcia M."/>
            <person name="Morin E."/>
            <person name="Andreopoulos B."/>
            <person name="Barry K.W."/>
            <person name="Bonito G."/>
            <person name="Buee M."/>
            <person name="Carver A."/>
            <person name="Chen C."/>
            <person name="Cichocki N."/>
            <person name="Clum A."/>
            <person name="Culley D."/>
            <person name="Crous P.W."/>
            <person name="Fauchery L."/>
            <person name="Girlanda M."/>
            <person name="Hayes R.D."/>
            <person name="Keri Z."/>
            <person name="LaButti K."/>
            <person name="Lipzen A."/>
            <person name="Lombard V."/>
            <person name="Magnuson J."/>
            <person name="Maillard F."/>
            <person name="Murat C."/>
            <person name="Nolan M."/>
            <person name="Ohm R.A."/>
            <person name="Pangilinan J."/>
            <person name="Pereira M.F."/>
            <person name="Perotto S."/>
            <person name="Peter M."/>
            <person name="Pfister S."/>
            <person name="Riley R."/>
            <person name="Sitrit Y."/>
            <person name="Stielow J.B."/>
            <person name="Szollosi G."/>
            <person name="Zifcakova L."/>
            <person name="Stursova M."/>
            <person name="Spatafora J.W."/>
            <person name="Tedersoo L."/>
            <person name="Vaario L.M."/>
            <person name="Yamada A."/>
            <person name="Yan M."/>
            <person name="Wang P."/>
            <person name="Xu J."/>
            <person name="Bruns T."/>
            <person name="Baldrian P."/>
            <person name="Vilgalys R."/>
            <person name="Dunand C."/>
            <person name="Henrissat B."/>
            <person name="Grigoriev I.V."/>
            <person name="Hibbett D."/>
            <person name="Nagy L.G."/>
            <person name="Martin F.M."/>
        </authorList>
    </citation>
    <scope>NUCLEOTIDE SEQUENCE</scope>
    <source>
        <strain evidence="3">BED1</strain>
    </source>
</reference>
<dbReference type="Proteomes" id="UP001194468">
    <property type="component" value="Unassembled WGS sequence"/>
</dbReference>
<feature type="transmembrane region" description="Helical" evidence="2">
    <location>
        <begin position="721"/>
        <end position="746"/>
    </location>
</feature>
<evidence type="ECO:0000256" key="1">
    <source>
        <dbReference type="SAM" id="MobiDB-lite"/>
    </source>
</evidence>
<evidence type="ECO:0000313" key="4">
    <source>
        <dbReference type="Proteomes" id="UP001194468"/>
    </source>
</evidence>
<dbReference type="EMBL" id="WHUW01000017">
    <property type="protein sequence ID" value="KAF8438113.1"/>
    <property type="molecule type" value="Genomic_DNA"/>
</dbReference>
<keyword evidence="2" id="KW-0472">Membrane</keyword>
<protein>
    <recommendedName>
        <fullName evidence="5">WW domain-containing protein</fullName>
    </recommendedName>
</protein>
<sequence length="848" mass="95856">MSVSTPRQWLTRLLSRLLKFLASIRGVTPFRLINQLFAFLASLGRWTHTNPRRPTLLNHRRQVRPPISSTTLDSGIICAMNVPLPGPSDAHERSRHSPVDSPYAGERSPSGHLTPYHPTPSRRYSIPWTGSSQTSLHDEPNEINPDMSQVATNSNLLSSSSTSLHIHHVDHAPSSDILTHPSHPPSPLHRTIGFTLDTLPGTPEVKSSPRTAHLHFDADRSEPHRSRTPSSMKSSQHTVSSRHSRSSVGRASYRVHRGPPARVHTPAPDQGVPSPTLRTAEPGGSATFPTIIAPPRDDDPTQPGSPINIGLRFYPMSVTGVLRYECRTTRGPSELDYTIDAMLYQYPETPEEVPEGWTAYRHPEGALYFVHSESKTFTEVNICDEEICADVEYFRFFLFSGLKAEIEKRNLSEFLKVDEVQLVLEPKPDDIGLMCCYYFVNPRTRSLFWLDTWDGHEIFKDCRGDLSLPHKGLGVEAHYWCVTWSHWDLYPNFCEVTQELKDEVVDMILHATCDHLTSKRSSCPLNPEDLKKHLYLIERIDPAKTEKRKHSAIIIGRIMHIFYGNYFINYYGEECARLNFDQSIHGWRYHPSPIMSILAVLTFMAPVKIVRLLHRIFIDDVARKETWNMFIANLSSQLQESSVLATVLLNVNVAFLPKQSGPGTSLQAFFGYMSLAVTMASIILGLIFMGHSHKDARNAPFEAAKFLNGLWHEKHGLERLAIVYSLPQVFLIWGMGLFSAAFMVQWYHLGNAKLRDGAGAFMLVIALLVAWCIWTARDRSDRWWFQPDPGQEEHKVDEGNKALDLLRSLKTSLIQRMVRSIPCESHAIQDTPSLYVSTSPCSDLLAVV</sequence>
<keyword evidence="4" id="KW-1185">Reference proteome</keyword>